<protein>
    <submittedName>
        <fullName evidence="7">Lipid A biosynthesis lauroyl acyltransferase</fullName>
    </submittedName>
</protein>
<evidence type="ECO:0000256" key="2">
    <source>
        <dbReference type="ARBA" id="ARBA00022475"/>
    </source>
</evidence>
<evidence type="ECO:0000256" key="4">
    <source>
        <dbReference type="ARBA" id="ARBA00022679"/>
    </source>
</evidence>
<dbReference type="RefSeq" id="WP_394820012.1">
    <property type="nucleotide sequence ID" value="NZ_JAWJZY010000003.1"/>
</dbReference>
<sequence length="309" mass="34465">MASRWKQIGHRVEYALARALLYGFSRMAPQTASRLGAGTARMIGKWAPVSRIADINLRLIQPHLSDAERAYEVGKSWGHIGATLAELPHLPRLIRNEASGPGWTIAGEEHLLALRDHDGPIIFFSGHIGNWEMLPPIVASYGLAFAPFYREASNPLINRLIAALRQKAVGQAVPMFPKGARGARAAMAHLKNRGRLGVLGDQKMNDGIAATLFGEEAMTASATASFALKYQCIIVPGVMRRVGPARLHLRVEKPFMPVATGERQKDIEKLTQQLNDQLETWIREAPDQWLLLHRRWPRHFYARSEKPRA</sequence>
<dbReference type="EMBL" id="JAWJZY010000003">
    <property type="protein sequence ID" value="MEE8659166.1"/>
    <property type="molecule type" value="Genomic_DNA"/>
</dbReference>
<keyword evidence="3" id="KW-0997">Cell inner membrane</keyword>
<evidence type="ECO:0000256" key="1">
    <source>
        <dbReference type="ARBA" id="ARBA00004533"/>
    </source>
</evidence>
<dbReference type="Pfam" id="PF03279">
    <property type="entry name" value="Lip_A_acyltrans"/>
    <property type="match status" value="1"/>
</dbReference>
<comment type="subcellular location">
    <subcellularLocation>
        <location evidence="1">Cell inner membrane</location>
    </subcellularLocation>
</comment>
<dbReference type="PANTHER" id="PTHR30606:SF10">
    <property type="entry name" value="PHOSPHATIDYLINOSITOL MANNOSIDE ACYLTRANSFERASE"/>
    <property type="match status" value="1"/>
</dbReference>
<dbReference type="GO" id="GO:0016746">
    <property type="term" value="F:acyltransferase activity"/>
    <property type="evidence" value="ECO:0007669"/>
    <property type="project" value="UniProtKB-KW"/>
</dbReference>
<evidence type="ECO:0000256" key="6">
    <source>
        <dbReference type="ARBA" id="ARBA00023315"/>
    </source>
</evidence>
<evidence type="ECO:0000256" key="3">
    <source>
        <dbReference type="ARBA" id="ARBA00022519"/>
    </source>
</evidence>
<keyword evidence="8" id="KW-1185">Reference proteome</keyword>
<reference evidence="7 8" key="1">
    <citation type="submission" date="2023-10" db="EMBL/GenBank/DDBJ databases">
        <title>Sorlinia euscelidii gen. nov., sp. nov., an acetic acid bacteria isolated from the gut of Euscelidius variegatus emitter.</title>
        <authorList>
            <person name="Michoud G."/>
            <person name="Marasco R."/>
            <person name="Seferji K."/>
            <person name="Gonella E."/>
            <person name="Garuglieri E."/>
            <person name="Alma A."/>
            <person name="Mapelli F."/>
            <person name="Borin S."/>
            <person name="Daffonchio D."/>
            <person name="Crotti E."/>
        </authorList>
    </citation>
    <scope>NUCLEOTIDE SEQUENCE [LARGE SCALE GENOMIC DNA]</scope>
    <source>
        <strain evidence="7 8">EV16P</strain>
    </source>
</reference>
<evidence type="ECO:0000313" key="8">
    <source>
        <dbReference type="Proteomes" id="UP001312908"/>
    </source>
</evidence>
<dbReference type="Proteomes" id="UP001312908">
    <property type="component" value="Unassembled WGS sequence"/>
</dbReference>
<keyword evidence="6 7" id="KW-0012">Acyltransferase</keyword>
<keyword evidence="2" id="KW-1003">Cell membrane</keyword>
<keyword evidence="5" id="KW-0472">Membrane</keyword>
<evidence type="ECO:0000313" key="7">
    <source>
        <dbReference type="EMBL" id="MEE8659166.1"/>
    </source>
</evidence>
<proteinExistence type="predicted"/>
<dbReference type="PANTHER" id="PTHR30606">
    <property type="entry name" value="LIPID A BIOSYNTHESIS LAUROYL ACYLTRANSFERASE"/>
    <property type="match status" value="1"/>
</dbReference>
<gene>
    <name evidence="7" type="ORF">DOFOFD_09085</name>
</gene>
<keyword evidence="4" id="KW-0808">Transferase</keyword>
<comment type="caution">
    <text evidence="7">The sequence shown here is derived from an EMBL/GenBank/DDBJ whole genome shotgun (WGS) entry which is preliminary data.</text>
</comment>
<accession>A0ABU7U5B0</accession>
<dbReference type="CDD" id="cd07984">
    <property type="entry name" value="LPLAT_LABLAT-like"/>
    <property type="match status" value="1"/>
</dbReference>
<dbReference type="InterPro" id="IPR004960">
    <property type="entry name" value="LipA_acyltrans"/>
</dbReference>
<name>A0ABU7U5B0_9PROT</name>
<organism evidence="7 8">
    <name type="scientific">Sorlinia euscelidii</name>
    <dbReference type="NCBI Taxonomy" id="3081148"/>
    <lineage>
        <taxon>Bacteria</taxon>
        <taxon>Pseudomonadati</taxon>
        <taxon>Pseudomonadota</taxon>
        <taxon>Alphaproteobacteria</taxon>
        <taxon>Acetobacterales</taxon>
        <taxon>Acetobacteraceae</taxon>
        <taxon>Sorlinia</taxon>
    </lineage>
</organism>
<evidence type="ECO:0000256" key="5">
    <source>
        <dbReference type="ARBA" id="ARBA00023136"/>
    </source>
</evidence>